<dbReference type="Gene3D" id="3.40.1030.10">
    <property type="entry name" value="Nucleoside phosphorylase/phosphoribosyltransferase catalytic domain"/>
    <property type="match status" value="1"/>
</dbReference>
<comment type="catalytic activity">
    <reaction evidence="3 4">
        <text>thymidine + phosphate = 2-deoxy-alpha-D-ribose 1-phosphate + thymine</text>
        <dbReference type="Rhea" id="RHEA:16037"/>
        <dbReference type="ChEBI" id="CHEBI:17748"/>
        <dbReference type="ChEBI" id="CHEBI:17821"/>
        <dbReference type="ChEBI" id="CHEBI:43474"/>
        <dbReference type="ChEBI" id="CHEBI:57259"/>
        <dbReference type="EC" id="2.4.2.4"/>
    </reaction>
</comment>
<dbReference type="InterPro" id="IPR000053">
    <property type="entry name" value="Thymidine/pyrmidine_PPase"/>
</dbReference>
<dbReference type="InterPro" id="IPR036320">
    <property type="entry name" value="Glycosyl_Trfase_fam3_N_dom_sf"/>
</dbReference>
<dbReference type="NCBIfam" id="NF003338">
    <property type="entry name" value="PRK04350.1"/>
    <property type="match status" value="1"/>
</dbReference>
<proteinExistence type="inferred from homology"/>
<dbReference type="Pfam" id="PF00591">
    <property type="entry name" value="Glycos_transf_3"/>
    <property type="match status" value="1"/>
</dbReference>
<dbReference type="Gene3D" id="3.90.1170.30">
    <property type="entry name" value="Pyrimidine nucleoside phosphorylase-like, C-terminal domain"/>
    <property type="match status" value="1"/>
</dbReference>
<evidence type="ECO:0000256" key="2">
    <source>
        <dbReference type="ARBA" id="ARBA00022679"/>
    </source>
</evidence>
<reference evidence="7" key="1">
    <citation type="journal article" date="2019" name="Int. J. Syst. Evol. Microbiol.">
        <title>The Global Catalogue of Microorganisms (GCM) 10K type strain sequencing project: providing services to taxonomists for standard genome sequencing and annotation.</title>
        <authorList>
            <consortium name="The Broad Institute Genomics Platform"/>
            <consortium name="The Broad Institute Genome Sequencing Center for Infectious Disease"/>
            <person name="Wu L."/>
            <person name="Ma J."/>
        </authorList>
    </citation>
    <scope>NUCLEOTIDE SEQUENCE [LARGE SCALE GENOMIC DNA]</scope>
    <source>
        <strain evidence="7">CCUG 57401</strain>
    </source>
</reference>
<dbReference type="InterPro" id="IPR028579">
    <property type="entry name" value="Thym_Pase_Put"/>
</dbReference>
<feature type="domain" description="Pyrimidine nucleoside phosphorylase C-terminal" evidence="5">
    <location>
        <begin position="436"/>
        <end position="503"/>
    </location>
</feature>
<accession>A0ABW0NH68</accession>
<keyword evidence="1 4" id="KW-0328">Glycosyltransferase</keyword>
<dbReference type="InterPro" id="IPR000312">
    <property type="entry name" value="Glycosyl_Trfase_fam3"/>
</dbReference>
<protein>
    <recommendedName>
        <fullName evidence="4">Putative thymidine phosphorylase</fullName>
        <ecNumber evidence="4">2.4.2.4</ecNumber>
    </recommendedName>
    <alternativeName>
        <fullName evidence="4">TdRPase</fullName>
    </alternativeName>
</protein>
<dbReference type="HAMAP" id="MF_00703">
    <property type="entry name" value="Thymid_phosp_2"/>
    <property type="match status" value="1"/>
</dbReference>
<evidence type="ECO:0000313" key="7">
    <source>
        <dbReference type="Proteomes" id="UP001596037"/>
    </source>
</evidence>
<dbReference type="InterPro" id="IPR013466">
    <property type="entry name" value="Thymidine/AMP_Pase"/>
</dbReference>
<organism evidence="6 7">
    <name type="scientific">Caenimonas terrae</name>
    <dbReference type="NCBI Taxonomy" id="696074"/>
    <lineage>
        <taxon>Bacteria</taxon>
        <taxon>Pseudomonadati</taxon>
        <taxon>Pseudomonadota</taxon>
        <taxon>Betaproteobacteria</taxon>
        <taxon>Burkholderiales</taxon>
        <taxon>Comamonadaceae</taxon>
        <taxon>Caenimonas</taxon>
    </lineage>
</organism>
<dbReference type="Pfam" id="PF02885">
    <property type="entry name" value="Glycos_trans_3N"/>
    <property type="match status" value="1"/>
</dbReference>
<name>A0ABW0NH68_9BURK</name>
<dbReference type="SUPFAM" id="SSF52418">
    <property type="entry name" value="Nucleoside phosphorylase/phosphoribosyltransferase catalytic domain"/>
    <property type="match status" value="1"/>
</dbReference>
<dbReference type="SUPFAM" id="SSF54680">
    <property type="entry name" value="Pyrimidine nucleoside phosphorylase C-terminal domain"/>
    <property type="match status" value="1"/>
</dbReference>
<dbReference type="EMBL" id="JBHSMF010000009">
    <property type="protein sequence ID" value="MFC5499390.1"/>
    <property type="molecule type" value="Genomic_DNA"/>
</dbReference>
<dbReference type="SUPFAM" id="SSF47648">
    <property type="entry name" value="Nucleoside phosphorylase/phosphoribosyltransferase N-terminal domain"/>
    <property type="match status" value="1"/>
</dbReference>
<dbReference type="InterPro" id="IPR035902">
    <property type="entry name" value="Nuc_phospho_transferase"/>
</dbReference>
<dbReference type="Proteomes" id="UP001596037">
    <property type="component" value="Unassembled WGS sequence"/>
</dbReference>
<dbReference type="PANTHER" id="PTHR10515:SF0">
    <property type="entry name" value="THYMIDINE PHOSPHORYLASE"/>
    <property type="match status" value="1"/>
</dbReference>
<comment type="similarity">
    <text evidence="4">Belongs to the thymidine/pyrimidine-nucleoside phosphorylase family. Type 2 subfamily.</text>
</comment>
<dbReference type="SMART" id="SM00941">
    <property type="entry name" value="PYNP_C"/>
    <property type="match status" value="1"/>
</dbReference>
<dbReference type="RefSeq" id="WP_376851614.1">
    <property type="nucleotide sequence ID" value="NZ_JBHSMF010000009.1"/>
</dbReference>
<comment type="caution">
    <text evidence="6">The sequence shown here is derived from an EMBL/GenBank/DDBJ whole genome shotgun (WGS) entry which is preliminary data.</text>
</comment>
<dbReference type="InterPro" id="IPR036566">
    <property type="entry name" value="PYNP-like_C_sf"/>
</dbReference>
<dbReference type="InterPro" id="IPR017459">
    <property type="entry name" value="Glycosyl_Trfase_fam3_N_dom"/>
</dbReference>
<dbReference type="InterPro" id="IPR013102">
    <property type="entry name" value="PYNP_C"/>
</dbReference>
<dbReference type="PANTHER" id="PTHR10515">
    <property type="entry name" value="THYMIDINE PHOSPHORYLASE"/>
    <property type="match status" value="1"/>
</dbReference>
<dbReference type="NCBIfam" id="TIGR02645">
    <property type="entry name" value="ARCH_P_rylase"/>
    <property type="match status" value="1"/>
</dbReference>
<dbReference type="InterPro" id="IPR017872">
    <property type="entry name" value="Pyrmidine_PPase_CS"/>
</dbReference>
<evidence type="ECO:0000313" key="6">
    <source>
        <dbReference type="EMBL" id="MFC5499390.1"/>
    </source>
</evidence>
<gene>
    <name evidence="6" type="ORF">ACFPOE_17730</name>
</gene>
<dbReference type="EC" id="2.4.2.4" evidence="4"/>
<dbReference type="Gene3D" id="1.20.970.50">
    <property type="match status" value="1"/>
</dbReference>
<dbReference type="Pfam" id="PF07831">
    <property type="entry name" value="PYNP_C"/>
    <property type="match status" value="1"/>
</dbReference>
<keyword evidence="2 4" id="KW-0808">Transferase</keyword>
<evidence type="ECO:0000256" key="3">
    <source>
        <dbReference type="ARBA" id="ARBA00048550"/>
    </source>
</evidence>
<sequence>MPEQERPALPPNQLRLRRLGIDTYQEPVLYMHRDCHVCRSEGFEAQSRVELSLGGRTIVATLNVVSGDIVSVDEAGLSEAAWRLLQARDGDQATLRHPAPIESLGHMRSKVYGKRLGAAQLDAVVQDIAAGRYSDLELAAFITACAGDRLDIEETTALTRAMVSAGERMAWSTSPVMDKHSVGGLPGNRTTMVIVPIVAACGLVMPKTSSRAITSPAGTADTMETLAPVDLEVAQIRRVVERTGGCIVWGGAVRLSPADDILIRVERPLDLDSPGQLVASVLSKKIAAGSTHVLIDMPVGLTAKVRSSHAAAVLARQLELVGKALGVKVLVVQTEGQAPVGRGIGPALEARDVLAVLRNEAGAPADLAQRALLLAGRLLEFGGATAAGQGAALAAQVLADGRAWRKFQDICEAQGGMRVPPVAPCQQPVLAGHAGTVIAIDNRRLARIAKLAGAPIDACAGLDLHVRPGELVERGQPLFTLQAETPGELGYALDYALQADAVHVMEEAR</sequence>
<evidence type="ECO:0000256" key="1">
    <source>
        <dbReference type="ARBA" id="ARBA00022676"/>
    </source>
</evidence>
<evidence type="ECO:0000259" key="5">
    <source>
        <dbReference type="SMART" id="SM00941"/>
    </source>
</evidence>
<dbReference type="PROSITE" id="PS00647">
    <property type="entry name" value="THYMID_PHOSPHORYLASE"/>
    <property type="match status" value="1"/>
</dbReference>
<keyword evidence="7" id="KW-1185">Reference proteome</keyword>
<evidence type="ECO:0000256" key="4">
    <source>
        <dbReference type="HAMAP-Rule" id="MF_00703"/>
    </source>
</evidence>